<dbReference type="InterPro" id="IPR052892">
    <property type="entry name" value="NA-targeting_endonuclease"/>
</dbReference>
<name>A0A7V4E329_UNCW3</name>
<dbReference type="InterPro" id="IPR003615">
    <property type="entry name" value="HNH_nuc"/>
</dbReference>
<dbReference type="EMBL" id="DTDP01000125">
    <property type="protein sequence ID" value="HGK53939.1"/>
    <property type="molecule type" value="Genomic_DNA"/>
</dbReference>
<dbReference type="PANTHER" id="PTHR33877:SF2">
    <property type="entry name" value="OS07G0170200 PROTEIN"/>
    <property type="match status" value="1"/>
</dbReference>
<protein>
    <submittedName>
        <fullName evidence="2">HNH endonuclease</fullName>
    </submittedName>
</protein>
<keyword evidence="2" id="KW-0255">Endonuclease</keyword>
<gene>
    <name evidence="2" type="ORF">ENU72_02825</name>
</gene>
<keyword evidence="2" id="KW-0378">Hydrolase</keyword>
<comment type="caution">
    <text evidence="2">The sequence shown here is derived from an EMBL/GenBank/DDBJ whole genome shotgun (WGS) entry which is preliminary data.</text>
</comment>
<dbReference type="AlphaFoldDB" id="A0A7V4E329"/>
<dbReference type="GO" id="GO:0004519">
    <property type="term" value="F:endonuclease activity"/>
    <property type="evidence" value="ECO:0007669"/>
    <property type="project" value="UniProtKB-KW"/>
</dbReference>
<keyword evidence="2" id="KW-0540">Nuclease</keyword>
<dbReference type="InterPro" id="IPR029471">
    <property type="entry name" value="HNH_5"/>
</dbReference>
<dbReference type="PANTHER" id="PTHR33877">
    <property type="entry name" value="SLL1193 PROTEIN"/>
    <property type="match status" value="1"/>
</dbReference>
<evidence type="ECO:0000313" key="2">
    <source>
        <dbReference type="EMBL" id="HGK53939.1"/>
    </source>
</evidence>
<accession>A0A7V4E329</accession>
<evidence type="ECO:0000259" key="1">
    <source>
        <dbReference type="SMART" id="SM00507"/>
    </source>
</evidence>
<sequence length="171" mass="19898">MKSFLEEKVLVLNQDYEPLSISNVKRAVILIFLNKAECIVKKDGKVIRAEKIEFPVPSVIRILKYINYRTQEVPLNRKNILKRDNYQCQYCGTKEAPMTVDHVIPKTRGGKDEWTNLVCACVKCNNKKGDRTLKEAGMKLLKKPRKPTRFHLMFANGKIPDVNWKKFLFLD</sequence>
<dbReference type="Pfam" id="PF14279">
    <property type="entry name" value="HNH_5"/>
    <property type="match status" value="1"/>
</dbReference>
<dbReference type="SMART" id="SM00507">
    <property type="entry name" value="HNHc"/>
    <property type="match status" value="1"/>
</dbReference>
<dbReference type="CDD" id="cd00085">
    <property type="entry name" value="HNHc"/>
    <property type="match status" value="1"/>
</dbReference>
<dbReference type="Gene3D" id="1.10.30.50">
    <property type="match status" value="1"/>
</dbReference>
<organism evidence="2">
    <name type="scientific">candidate division WOR-3 bacterium</name>
    <dbReference type="NCBI Taxonomy" id="2052148"/>
    <lineage>
        <taxon>Bacteria</taxon>
        <taxon>Bacteria division WOR-3</taxon>
    </lineage>
</organism>
<proteinExistence type="predicted"/>
<feature type="domain" description="HNH nuclease" evidence="1">
    <location>
        <begin position="75"/>
        <end position="126"/>
    </location>
</feature>
<reference evidence="2" key="1">
    <citation type="journal article" date="2020" name="mSystems">
        <title>Genome- and Community-Level Interaction Insights into Carbon Utilization and Element Cycling Functions of Hydrothermarchaeota in Hydrothermal Sediment.</title>
        <authorList>
            <person name="Zhou Z."/>
            <person name="Liu Y."/>
            <person name="Xu W."/>
            <person name="Pan J."/>
            <person name="Luo Z.H."/>
            <person name="Li M."/>
        </authorList>
    </citation>
    <scope>NUCLEOTIDE SEQUENCE [LARGE SCALE GENOMIC DNA]</scope>
    <source>
        <strain evidence="2">SpSt-695</strain>
    </source>
</reference>